<accession>A0A6M0IDR8</accession>
<comment type="caution">
    <text evidence="1">The sequence shown here is derived from an EMBL/GenBank/DDBJ whole genome shotgun (WGS) entry which is preliminary data.</text>
</comment>
<protein>
    <submittedName>
        <fullName evidence="1">Uncharacterized protein</fullName>
    </submittedName>
</protein>
<proteinExistence type="predicted"/>
<organism evidence="1 2">
    <name type="scientific">Spirosoma agri</name>
    <dbReference type="NCBI Taxonomy" id="1987381"/>
    <lineage>
        <taxon>Bacteria</taxon>
        <taxon>Pseudomonadati</taxon>
        <taxon>Bacteroidota</taxon>
        <taxon>Cytophagia</taxon>
        <taxon>Cytophagales</taxon>
        <taxon>Cytophagaceae</taxon>
        <taxon>Spirosoma</taxon>
    </lineage>
</organism>
<gene>
    <name evidence="1" type="ORF">GK091_03625</name>
</gene>
<dbReference type="AlphaFoldDB" id="A0A6M0IDR8"/>
<evidence type="ECO:0000313" key="1">
    <source>
        <dbReference type="EMBL" id="NEU65957.1"/>
    </source>
</evidence>
<name>A0A6M0IDR8_9BACT</name>
<dbReference type="RefSeq" id="WP_164035250.1">
    <property type="nucleotide sequence ID" value="NZ_JAAGNZ010000001.1"/>
</dbReference>
<evidence type="ECO:0000313" key="2">
    <source>
        <dbReference type="Proteomes" id="UP000477386"/>
    </source>
</evidence>
<reference evidence="1 2" key="1">
    <citation type="submission" date="2020-02" db="EMBL/GenBank/DDBJ databases">
        <title>Draft genome sequence of two Spirosoma agri KCTC 52727 and Spirosoma terrae KCTC 52035.</title>
        <authorList>
            <person name="Rojas J."/>
            <person name="Ambika Manirajan B."/>
            <person name="Ratering S."/>
            <person name="Suarez C."/>
            <person name="Schnell S."/>
        </authorList>
    </citation>
    <scope>NUCLEOTIDE SEQUENCE [LARGE SCALE GENOMIC DNA]</scope>
    <source>
        <strain evidence="1 2">KCTC 52727</strain>
    </source>
</reference>
<dbReference type="EMBL" id="JAAGNZ010000001">
    <property type="protein sequence ID" value="NEU65957.1"/>
    <property type="molecule type" value="Genomic_DNA"/>
</dbReference>
<dbReference type="Proteomes" id="UP000477386">
    <property type="component" value="Unassembled WGS sequence"/>
</dbReference>
<keyword evidence="2" id="KW-1185">Reference proteome</keyword>
<sequence length="78" mass="9193">MPRTNKKHFIIFNNCGVISATTPKDWARANQQVFPDYTFEDANTTPIVNVIENYLVNTLNYRRVENDEIIIHYAYKEI</sequence>